<dbReference type="GeneID" id="8290847"/>
<dbReference type="STRING" id="559295.C5DCR0"/>
<dbReference type="GO" id="GO:0003723">
    <property type="term" value="F:RNA binding"/>
    <property type="evidence" value="ECO:0007669"/>
    <property type="project" value="UniProtKB-KW"/>
</dbReference>
<comment type="subcellular location">
    <subcellularLocation>
        <location evidence="2">Cytoplasm</location>
        <location evidence="2">P-body</location>
    </subcellularLocation>
</comment>
<comment type="cofactor">
    <cofactor evidence="1">
        <name>Mn(2+)</name>
        <dbReference type="ChEBI" id="CHEBI:29035"/>
    </cofactor>
</comment>
<comment type="similarity">
    <text evidence="3">Belongs to the Nudix hydrolase family. DCP2 subfamily.</text>
</comment>
<feature type="compositionally biased region" description="Basic and acidic residues" evidence="11">
    <location>
        <begin position="695"/>
        <end position="705"/>
    </location>
</feature>
<reference evidence="13 14" key="1">
    <citation type="journal article" date="2009" name="Genome Res.">
        <title>Comparative genomics of protoploid Saccharomycetaceae.</title>
        <authorList>
            <consortium name="The Genolevures Consortium"/>
            <person name="Souciet J.-L."/>
            <person name="Dujon B."/>
            <person name="Gaillardin C."/>
            <person name="Johnston M."/>
            <person name="Baret P.V."/>
            <person name="Cliften P."/>
            <person name="Sherman D.J."/>
            <person name="Weissenbach J."/>
            <person name="Westhof E."/>
            <person name="Wincker P."/>
            <person name="Jubin C."/>
            <person name="Poulain J."/>
            <person name="Barbe V."/>
            <person name="Segurens B."/>
            <person name="Artiguenave F."/>
            <person name="Anthouard V."/>
            <person name="Vacherie B."/>
            <person name="Val M.-E."/>
            <person name="Fulton R.S."/>
            <person name="Minx P."/>
            <person name="Wilson R."/>
            <person name="Durrens P."/>
            <person name="Jean G."/>
            <person name="Marck C."/>
            <person name="Martin T."/>
            <person name="Nikolski M."/>
            <person name="Rolland T."/>
            <person name="Seret M.-L."/>
            <person name="Casaregola S."/>
            <person name="Despons L."/>
            <person name="Fairhead C."/>
            <person name="Fischer G."/>
            <person name="Lafontaine I."/>
            <person name="Leh V."/>
            <person name="Lemaire M."/>
            <person name="de Montigny J."/>
            <person name="Neuveglise C."/>
            <person name="Thierry A."/>
            <person name="Blanc-Lenfle I."/>
            <person name="Bleykasten C."/>
            <person name="Diffels J."/>
            <person name="Fritsch E."/>
            <person name="Frangeul L."/>
            <person name="Goeffon A."/>
            <person name="Jauniaux N."/>
            <person name="Kachouri-Lafond R."/>
            <person name="Payen C."/>
            <person name="Potier S."/>
            <person name="Pribylova L."/>
            <person name="Ozanne C."/>
            <person name="Richard G.-F."/>
            <person name="Sacerdot C."/>
            <person name="Straub M.-L."/>
            <person name="Talla E."/>
        </authorList>
    </citation>
    <scope>NUCLEOTIDE SEQUENCE [LARGE SCALE GENOMIC DNA]</scope>
    <source>
        <strain evidence="14">ATCC 56472 / CBS 6340 / NRRL Y-8284</strain>
    </source>
</reference>
<dbReference type="Proteomes" id="UP000002036">
    <property type="component" value="Chromosome B"/>
</dbReference>
<dbReference type="KEGG" id="lth:KLTH0B05104g"/>
<protein>
    <submittedName>
        <fullName evidence="13">KLTH0B05104p</fullName>
    </submittedName>
</protein>
<feature type="compositionally biased region" description="Polar residues" evidence="11">
    <location>
        <begin position="453"/>
        <end position="463"/>
    </location>
</feature>
<feature type="region of interest" description="Disordered" evidence="11">
    <location>
        <begin position="350"/>
        <end position="633"/>
    </location>
</feature>
<dbReference type="EMBL" id="CU928166">
    <property type="protein sequence ID" value="CAR21571.1"/>
    <property type="molecule type" value="Genomic_DNA"/>
</dbReference>
<dbReference type="GO" id="GO:0140933">
    <property type="term" value="F:5'-(N(7)-methylguanosine 5'-triphospho)-[mRNA] hydrolase activity"/>
    <property type="evidence" value="ECO:0007669"/>
    <property type="project" value="InterPro"/>
</dbReference>
<dbReference type="InterPro" id="IPR007722">
    <property type="entry name" value="DCP2_BoxA"/>
</dbReference>
<dbReference type="PANTHER" id="PTHR23114:SF17">
    <property type="entry name" value="M7GPPPN-MRNA HYDROLASE"/>
    <property type="match status" value="1"/>
</dbReference>
<evidence type="ECO:0000259" key="12">
    <source>
        <dbReference type="PROSITE" id="PS51462"/>
    </source>
</evidence>
<dbReference type="CDD" id="cd03672">
    <property type="entry name" value="NUDIX_Dcp2p_Nudt20"/>
    <property type="match status" value="1"/>
</dbReference>
<dbReference type="OrthoDB" id="18996at2759"/>
<dbReference type="InterPro" id="IPR000086">
    <property type="entry name" value="NUDIX_hydrolase_dom"/>
</dbReference>
<dbReference type="GO" id="GO:0000290">
    <property type="term" value="P:deadenylation-dependent decapping of nuclear-transcribed mRNA"/>
    <property type="evidence" value="ECO:0007669"/>
    <property type="project" value="InterPro"/>
</dbReference>
<evidence type="ECO:0000256" key="5">
    <source>
        <dbReference type="ARBA" id="ARBA00022664"/>
    </source>
</evidence>
<dbReference type="GO" id="GO:0000184">
    <property type="term" value="P:nuclear-transcribed mRNA catabolic process, nonsense-mediated decay"/>
    <property type="evidence" value="ECO:0007669"/>
    <property type="project" value="UniProtKB-KW"/>
</dbReference>
<dbReference type="PROSITE" id="PS51462">
    <property type="entry name" value="NUDIX"/>
    <property type="match status" value="1"/>
</dbReference>
<dbReference type="AlphaFoldDB" id="C5DCR0"/>
<dbReference type="Pfam" id="PF05026">
    <property type="entry name" value="DCP2"/>
    <property type="match status" value="1"/>
</dbReference>
<keyword evidence="4" id="KW-0963">Cytoplasm</keyword>
<feature type="compositionally biased region" description="Polar residues" evidence="11">
    <location>
        <begin position="706"/>
        <end position="730"/>
    </location>
</feature>
<proteinExistence type="inferred from homology"/>
<dbReference type="InterPro" id="IPR036189">
    <property type="entry name" value="DCP2_BoxA_sf"/>
</dbReference>
<evidence type="ECO:0000256" key="8">
    <source>
        <dbReference type="ARBA" id="ARBA00022884"/>
    </source>
</evidence>
<feature type="compositionally biased region" description="Basic and acidic residues" evidence="11">
    <location>
        <begin position="424"/>
        <end position="434"/>
    </location>
</feature>
<dbReference type="SUPFAM" id="SSF55811">
    <property type="entry name" value="Nudix"/>
    <property type="match status" value="1"/>
</dbReference>
<feature type="compositionally biased region" description="Low complexity" evidence="11">
    <location>
        <begin position="838"/>
        <end position="848"/>
    </location>
</feature>
<organism evidence="13 14">
    <name type="scientific">Lachancea thermotolerans (strain ATCC 56472 / CBS 6340 / NRRL Y-8284)</name>
    <name type="common">Yeast</name>
    <name type="synonym">Kluyveromyces thermotolerans</name>
    <dbReference type="NCBI Taxonomy" id="559295"/>
    <lineage>
        <taxon>Eukaryota</taxon>
        <taxon>Fungi</taxon>
        <taxon>Dikarya</taxon>
        <taxon>Ascomycota</taxon>
        <taxon>Saccharomycotina</taxon>
        <taxon>Saccharomycetes</taxon>
        <taxon>Saccharomycetales</taxon>
        <taxon>Saccharomycetaceae</taxon>
        <taxon>Lachancea</taxon>
    </lineage>
</organism>
<feature type="region of interest" description="Disordered" evidence="11">
    <location>
        <begin position="695"/>
        <end position="730"/>
    </location>
</feature>
<dbReference type="GO" id="GO:0000932">
    <property type="term" value="C:P-body"/>
    <property type="evidence" value="ECO:0007669"/>
    <property type="project" value="UniProtKB-SubCell"/>
</dbReference>
<feature type="compositionally biased region" description="Low complexity" evidence="11">
    <location>
        <begin position="285"/>
        <end position="312"/>
    </location>
</feature>
<keyword evidence="5" id="KW-0507">mRNA processing</keyword>
<dbReference type="FunCoup" id="C5DCR0">
    <property type="interactions" value="361"/>
</dbReference>
<keyword evidence="7" id="KW-0378">Hydrolase</keyword>
<accession>C5DCR0</accession>
<evidence type="ECO:0000256" key="9">
    <source>
        <dbReference type="ARBA" id="ARBA00023161"/>
    </source>
</evidence>
<dbReference type="RefSeq" id="XP_002552009.1">
    <property type="nucleotide sequence ID" value="XM_002551963.1"/>
</dbReference>
<keyword evidence="14" id="KW-1185">Reference proteome</keyword>
<keyword evidence="10" id="KW-0464">Manganese</keyword>
<dbReference type="InterPro" id="IPR020084">
    <property type="entry name" value="NUDIX_hydrolase_CS"/>
</dbReference>
<dbReference type="GO" id="GO:0030145">
    <property type="term" value="F:manganese ion binding"/>
    <property type="evidence" value="ECO:0007669"/>
    <property type="project" value="InterPro"/>
</dbReference>
<dbReference type="InterPro" id="IPR015797">
    <property type="entry name" value="NUDIX_hydrolase-like_dom_sf"/>
</dbReference>
<dbReference type="SMART" id="SM01125">
    <property type="entry name" value="DCP2"/>
    <property type="match status" value="1"/>
</dbReference>
<dbReference type="Gene3D" id="1.10.10.1050">
    <property type="entry name" value="Dcp2, box A domain"/>
    <property type="match status" value="1"/>
</dbReference>
<evidence type="ECO:0000256" key="4">
    <source>
        <dbReference type="ARBA" id="ARBA00022490"/>
    </source>
</evidence>
<evidence type="ECO:0000313" key="14">
    <source>
        <dbReference type="Proteomes" id="UP000002036"/>
    </source>
</evidence>
<feature type="domain" description="Nudix hydrolase" evidence="12">
    <location>
        <begin position="101"/>
        <end position="228"/>
    </location>
</feature>
<name>C5DCR0_LACTC</name>
<keyword evidence="8" id="KW-0694">RNA-binding</keyword>
<feature type="compositionally biased region" description="Basic and acidic residues" evidence="11">
    <location>
        <begin position="477"/>
        <end position="488"/>
    </location>
</feature>
<dbReference type="InParanoid" id="C5DCR0"/>
<keyword evidence="6" id="KW-0479">Metal-binding</keyword>
<evidence type="ECO:0000256" key="6">
    <source>
        <dbReference type="ARBA" id="ARBA00022723"/>
    </source>
</evidence>
<feature type="compositionally biased region" description="Polar residues" evidence="11">
    <location>
        <begin position="359"/>
        <end position="368"/>
    </location>
</feature>
<feature type="compositionally biased region" description="Polar residues" evidence="11">
    <location>
        <begin position="606"/>
        <end position="625"/>
    </location>
</feature>
<feature type="compositionally biased region" description="Pro residues" evidence="11">
    <location>
        <begin position="824"/>
        <end position="837"/>
    </location>
</feature>
<dbReference type="SUPFAM" id="SSF140586">
    <property type="entry name" value="Dcp2 domain-like"/>
    <property type="match status" value="1"/>
</dbReference>
<evidence type="ECO:0000313" key="13">
    <source>
        <dbReference type="EMBL" id="CAR21571.1"/>
    </source>
</evidence>
<evidence type="ECO:0000256" key="2">
    <source>
        <dbReference type="ARBA" id="ARBA00004201"/>
    </source>
</evidence>
<evidence type="ECO:0000256" key="7">
    <source>
        <dbReference type="ARBA" id="ARBA00022801"/>
    </source>
</evidence>
<keyword evidence="9" id="KW-0866">Nonsense-mediated mRNA decay</keyword>
<feature type="region of interest" description="Disordered" evidence="11">
    <location>
        <begin position="285"/>
        <end position="328"/>
    </location>
</feature>
<dbReference type="eggNOG" id="KOG2937">
    <property type="taxonomic scope" value="Eukaryota"/>
</dbReference>
<feature type="compositionally biased region" description="Acidic residues" evidence="11">
    <location>
        <begin position="529"/>
        <end position="549"/>
    </location>
</feature>
<dbReference type="Pfam" id="PF00293">
    <property type="entry name" value="NUDIX"/>
    <property type="match status" value="1"/>
</dbReference>
<dbReference type="Gene3D" id="3.90.79.10">
    <property type="entry name" value="Nucleoside Triphosphate Pyrophosphohydrolase"/>
    <property type="match status" value="1"/>
</dbReference>
<dbReference type="GO" id="GO:0006397">
    <property type="term" value="P:mRNA processing"/>
    <property type="evidence" value="ECO:0007669"/>
    <property type="project" value="UniProtKB-KW"/>
</dbReference>
<dbReference type="PANTHER" id="PTHR23114">
    <property type="entry name" value="M7GPPPN-MRNA HYDROLASE"/>
    <property type="match status" value="1"/>
</dbReference>
<gene>
    <name evidence="13" type="ordered locus">KLTH0B05104g</name>
</gene>
<evidence type="ECO:0000256" key="1">
    <source>
        <dbReference type="ARBA" id="ARBA00001936"/>
    </source>
</evidence>
<evidence type="ECO:0000256" key="10">
    <source>
        <dbReference type="ARBA" id="ARBA00023211"/>
    </source>
</evidence>
<dbReference type="HOGENOM" id="CLU_009571_0_0_1"/>
<evidence type="ECO:0000256" key="11">
    <source>
        <dbReference type="SAM" id="MobiDB-lite"/>
    </source>
</evidence>
<feature type="compositionally biased region" description="Polar residues" evidence="11">
    <location>
        <begin position="865"/>
        <end position="875"/>
    </location>
</feature>
<dbReference type="FunFam" id="3.90.79.10:FF:000045">
    <property type="entry name" value="mRNA-decapping enzyme 2"/>
    <property type="match status" value="1"/>
</dbReference>
<evidence type="ECO:0000256" key="3">
    <source>
        <dbReference type="ARBA" id="ARBA00005279"/>
    </source>
</evidence>
<feature type="compositionally biased region" description="Acidic residues" evidence="11">
    <location>
        <begin position="385"/>
        <end position="394"/>
    </location>
</feature>
<dbReference type="PROSITE" id="PS00893">
    <property type="entry name" value="NUDIX_BOX"/>
    <property type="match status" value="1"/>
</dbReference>
<dbReference type="InterPro" id="IPR044099">
    <property type="entry name" value="Dcp2_NUDIX"/>
</dbReference>
<sequence length="893" mass="98632">MSLPLRRPLESVTSLDRVLEDLIVRFIINCPPEDFSSVERELFHVEEATWFYTDFVKLMNPKMPNMKIKSFAQHVIKLCPMVWKWDVRAEQALQKFSQYKRSIPVRGAAIFNRSLTKLLLVKGIESESWSFPRGKISKDEGDVDCCIREVLEEIGFDISDYIDEDQFIERTIAGKNYKIFLVSGVPEDFDFQPQVRNEIEKIQWHDFKKLSRNNGNKQHVKIYLVNTLMRPLAMWVKSHRQIDNDDKLKAHVETQLKLLLGIKKEETPDPGRELLNMLQSSVAAPQEALAAAPQSPSELPPSSKSSQDSTPATNAAPPMKSPPPQLHHNFPFMLFQPFAPFPFMAGAGMQTGGPVPGLDTSSSNSVQTQPPPTPSMNTLAKPTVAEEEEEEEEQQQQQRDSQQFQLLEPPRPQSTTSKQLLDLLNRKSSEKAEPTEQQTTKPKFKILKRGESLTPTPSAPQNDNEADSKALLNLLKKPQEPSITRETEDAQPTTMIEKPIATPLEDLPHEEEASLHFANTHSAAAASESEYEDFESSSEEEDIGNDEEEAKASSLKGEGNFGQKFEHTSTNPNVGYGHDQTRISGPMQGLKEQSSGAADVPHKDSSNLSEQSTGGTFITQSSKSQTKPKIKLLKRGESLKDMIFTNGNKTLETSEASHVVKTTSHEGESNELLKLLKKDAISSTADFTNAEAAIHRDSTSARRGTEGSSPLSTTVNQHVTPGQQPISSALTGSDDAKDLLNILHRKNQASQSYQLQSTPEIQQALCTVDTSRGNSSMAAGDFLNMLPNGSSVSSPTAAGNFLPGMEAQFRNPYYNQYPTSSGVPIPPQFPVQPPYAQSPPQNQNSSQQLLGMLKNPHAGIAASPAVNSASTSDTPFVSEKGASHELLSLLQRR</sequence>
<feature type="region of interest" description="Disordered" evidence="11">
    <location>
        <begin position="820"/>
        <end position="893"/>
    </location>
</feature>